<feature type="transmembrane region" description="Helical" evidence="1">
    <location>
        <begin position="360"/>
        <end position="382"/>
    </location>
</feature>
<dbReference type="Pfam" id="PF12955">
    <property type="entry name" value="Vps3844_C"/>
    <property type="match status" value="1"/>
</dbReference>
<organism evidence="4 5">
    <name type="scientific">Penicillium decumbens</name>
    <dbReference type="NCBI Taxonomy" id="69771"/>
    <lineage>
        <taxon>Eukaryota</taxon>
        <taxon>Fungi</taxon>
        <taxon>Dikarya</taxon>
        <taxon>Ascomycota</taxon>
        <taxon>Pezizomycotina</taxon>
        <taxon>Eurotiomycetes</taxon>
        <taxon>Eurotiomycetidae</taxon>
        <taxon>Eurotiales</taxon>
        <taxon>Aspergillaceae</taxon>
        <taxon>Penicillium</taxon>
    </lineage>
</organism>
<dbReference type="InterPro" id="IPR053065">
    <property type="entry name" value="Archenteron_Induction-Rel"/>
</dbReference>
<feature type="signal peptide" evidence="2">
    <location>
        <begin position="1"/>
        <end position="20"/>
    </location>
</feature>
<evidence type="ECO:0000313" key="5">
    <source>
        <dbReference type="Proteomes" id="UP000191522"/>
    </source>
</evidence>
<dbReference type="Proteomes" id="UP000191522">
    <property type="component" value="Unassembled WGS sequence"/>
</dbReference>
<evidence type="ECO:0000313" key="4">
    <source>
        <dbReference type="EMBL" id="OQD78658.1"/>
    </source>
</evidence>
<dbReference type="GO" id="GO:0005783">
    <property type="term" value="C:endoplasmic reticulum"/>
    <property type="evidence" value="ECO:0007669"/>
    <property type="project" value="TreeGrafter"/>
</dbReference>
<sequence>MHWVSKLLALAATGALGTNALESSIFTFPSDVQGYRGAVSEQQTVSEDVARLILELRSQSSLASVLGQLETDAVDHLNQFAAAQSTLFGGSGSNELLGKSIIFFEGIDQEVGEDLRKKQPHGLIVSPTSSNPAYASIDSLIEIDDTGKHCAYFKDASGTDLKTAQSANDCLLMDPVLSHATGLFDRDILDLIRSVETRVSKDQQTTASRLSFKASSSDDVLVTKYLQSIFHDLTKQSSSGKREITAVVLPTTSDSRGSAQILRRDSAAWSRSSVSGAQDALHSNLAPVCHASNSSCAEATNNCSGHGSCYLKYGSSEEGSTGNCYACRCQSTVVRKSDGTTKKIQWGGPACEKKDISSPFFLIAGVSVLVIIMVGSAVGMLFSMGQEELPSVISAGVGGSRAQS</sequence>
<feature type="chain" id="PRO_5012551262" description="Vacuolar sorting protein Vps3844 C-terminal domain-containing protein" evidence="2">
    <location>
        <begin position="21"/>
        <end position="404"/>
    </location>
</feature>
<evidence type="ECO:0000259" key="3">
    <source>
        <dbReference type="Pfam" id="PF12955"/>
    </source>
</evidence>
<keyword evidence="1" id="KW-0812">Transmembrane</keyword>
<dbReference type="PANTHER" id="PTHR36853">
    <property type="entry name" value="EXPRESSED PROTEIN"/>
    <property type="match status" value="1"/>
</dbReference>
<evidence type="ECO:0000256" key="2">
    <source>
        <dbReference type="SAM" id="SignalP"/>
    </source>
</evidence>
<keyword evidence="1" id="KW-0472">Membrane</keyword>
<dbReference type="OMA" id="VCHASNS"/>
<dbReference type="AlphaFoldDB" id="A0A1V6PNS0"/>
<proteinExistence type="predicted"/>
<dbReference type="InterPro" id="IPR024382">
    <property type="entry name" value="Vps3844_C"/>
</dbReference>
<dbReference type="STRING" id="69771.A0A1V6PNS0"/>
<evidence type="ECO:0000256" key="1">
    <source>
        <dbReference type="SAM" id="Phobius"/>
    </source>
</evidence>
<dbReference type="OrthoDB" id="5583277at2759"/>
<dbReference type="EMBL" id="MDYL01000001">
    <property type="protein sequence ID" value="OQD78658.1"/>
    <property type="molecule type" value="Genomic_DNA"/>
</dbReference>
<protein>
    <recommendedName>
        <fullName evidence="3">Vacuolar sorting protein Vps3844 C-terminal domain-containing protein</fullName>
    </recommendedName>
</protein>
<gene>
    <name evidence="4" type="ORF">PENDEC_c001G04297</name>
</gene>
<keyword evidence="5" id="KW-1185">Reference proteome</keyword>
<feature type="domain" description="Vacuolar sorting protein Vps3844 C-terminal" evidence="3">
    <location>
        <begin position="289"/>
        <end position="395"/>
    </location>
</feature>
<dbReference type="PANTHER" id="PTHR36853:SF1">
    <property type="entry name" value="DUF3844 DOMAIN-CONTAINING PROTEIN"/>
    <property type="match status" value="1"/>
</dbReference>
<name>A0A1V6PNS0_PENDC</name>
<accession>A0A1V6PNS0</accession>
<comment type="caution">
    <text evidence="4">The sequence shown here is derived from an EMBL/GenBank/DDBJ whole genome shotgun (WGS) entry which is preliminary data.</text>
</comment>
<reference evidence="5" key="1">
    <citation type="journal article" date="2017" name="Nat. Microbiol.">
        <title>Global analysis of biosynthetic gene clusters reveals vast potential of secondary metabolite production in Penicillium species.</title>
        <authorList>
            <person name="Nielsen J.C."/>
            <person name="Grijseels S."/>
            <person name="Prigent S."/>
            <person name="Ji B."/>
            <person name="Dainat J."/>
            <person name="Nielsen K.F."/>
            <person name="Frisvad J.C."/>
            <person name="Workman M."/>
            <person name="Nielsen J."/>
        </authorList>
    </citation>
    <scope>NUCLEOTIDE SEQUENCE [LARGE SCALE GENOMIC DNA]</scope>
    <source>
        <strain evidence="5">IBT 11843</strain>
    </source>
</reference>
<keyword evidence="1" id="KW-1133">Transmembrane helix</keyword>
<keyword evidence="2" id="KW-0732">Signal</keyword>